<evidence type="ECO:0000313" key="2">
    <source>
        <dbReference type="Proteomes" id="UP000192582"/>
    </source>
</evidence>
<dbReference type="Proteomes" id="UP000192582">
    <property type="component" value="Unassembled WGS sequence"/>
</dbReference>
<gene>
    <name evidence="1" type="ORF">SAMN00790413_06544</name>
</gene>
<dbReference type="STRING" id="695939.SAMN00790413_06544"/>
<dbReference type="AlphaFoldDB" id="A0A1W1UAR8"/>
<dbReference type="EMBL" id="FWWU01000002">
    <property type="protein sequence ID" value="SMB78198.1"/>
    <property type="molecule type" value="Genomic_DNA"/>
</dbReference>
<protein>
    <submittedName>
        <fullName evidence="1">Uncharacterized protein</fullName>
    </submittedName>
</protein>
<sequence>MPLVHQTNLGSTAFNQDAGFTVGPDIQLKLLTALFLSSDRFPPALHQPCREDGPGEPALLCTFSHACPQWYPQRSLGAAAGSHLPCGGAWQCTLREVRIELSFG</sequence>
<accession>A0A1W1UAR8</accession>
<organism evidence="1 2">
    <name type="scientific">Deinococcus hopiensis KR-140</name>
    <dbReference type="NCBI Taxonomy" id="695939"/>
    <lineage>
        <taxon>Bacteria</taxon>
        <taxon>Thermotogati</taxon>
        <taxon>Deinococcota</taxon>
        <taxon>Deinococci</taxon>
        <taxon>Deinococcales</taxon>
        <taxon>Deinococcaceae</taxon>
        <taxon>Deinococcus</taxon>
    </lineage>
</organism>
<name>A0A1W1UAR8_9DEIO</name>
<reference evidence="1 2" key="1">
    <citation type="submission" date="2017-04" db="EMBL/GenBank/DDBJ databases">
        <authorList>
            <person name="Afonso C.L."/>
            <person name="Miller P.J."/>
            <person name="Scott M.A."/>
            <person name="Spackman E."/>
            <person name="Goraichik I."/>
            <person name="Dimitrov K.M."/>
            <person name="Suarez D.L."/>
            <person name="Swayne D.E."/>
        </authorList>
    </citation>
    <scope>NUCLEOTIDE SEQUENCE [LARGE SCALE GENOMIC DNA]</scope>
    <source>
        <strain evidence="1 2">KR-140</strain>
    </source>
</reference>
<evidence type="ECO:0000313" key="1">
    <source>
        <dbReference type="EMBL" id="SMB78198.1"/>
    </source>
</evidence>
<keyword evidence="2" id="KW-1185">Reference proteome</keyword>
<proteinExistence type="predicted"/>